<comment type="caution">
    <text evidence="1">The sequence shown here is derived from an EMBL/GenBank/DDBJ whole genome shotgun (WGS) entry which is preliminary data.</text>
</comment>
<accession>A0A090WZD8</accession>
<reference evidence="1 2" key="1">
    <citation type="journal article" date="2014" name="Genome Announc.">
        <title>Draft Genome Sequences of Marine Flavobacterium Algibacter lectus Strains SS8 and NR4.</title>
        <authorList>
            <person name="Takatani N."/>
            <person name="Nakanishi M."/>
            <person name="Meirelles P."/>
            <person name="Mino S."/>
            <person name="Suda W."/>
            <person name="Oshima K."/>
            <person name="Hattori M."/>
            <person name="Ohkuma M."/>
            <person name="Hosokawa M."/>
            <person name="Miyashita K."/>
            <person name="Thompson F.L."/>
            <person name="Niwa A."/>
            <person name="Sawabe T."/>
            <person name="Sawabe T."/>
        </authorList>
    </citation>
    <scope>NUCLEOTIDE SEQUENCE [LARGE SCALE GENOMIC DNA]</scope>
    <source>
        <strain evidence="2">JCM19274</strain>
    </source>
</reference>
<dbReference type="AlphaFoldDB" id="A0A090WZD8"/>
<name>A0A090WZD8_9FLAO</name>
<evidence type="ECO:0000313" key="1">
    <source>
        <dbReference type="EMBL" id="GAL81633.1"/>
    </source>
</evidence>
<sequence length="77" mass="8831">MKLELISNEVPRIHEFEMPSDHIKGVGKRVVKTVSLTSSSGSANRAIGSMALYKQLKQSDSNFNTFDFRVMQYREFF</sequence>
<organism evidence="1 2">
    <name type="scientific">Algibacter lectus</name>
    <dbReference type="NCBI Taxonomy" id="221126"/>
    <lineage>
        <taxon>Bacteria</taxon>
        <taxon>Pseudomonadati</taxon>
        <taxon>Bacteroidota</taxon>
        <taxon>Flavobacteriia</taxon>
        <taxon>Flavobacteriales</taxon>
        <taxon>Flavobacteriaceae</taxon>
        <taxon>Algibacter</taxon>
    </lineage>
</organism>
<protein>
    <submittedName>
        <fullName evidence="1">G:T/U mismatch-specific uracil/thymine DNA-glycosylase</fullName>
    </submittedName>
</protein>
<proteinExistence type="predicted"/>
<dbReference type="Proteomes" id="UP000029643">
    <property type="component" value="Unassembled WGS sequence"/>
</dbReference>
<dbReference type="EMBL" id="BBNU01000017">
    <property type="protein sequence ID" value="GAL81633.1"/>
    <property type="molecule type" value="Genomic_DNA"/>
</dbReference>
<gene>
    <name evidence="1" type="ORF">JCM19274_478</name>
</gene>
<evidence type="ECO:0000313" key="2">
    <source>
        <dbReference type="Proteomes" id="UP000029643"/>
    </source>
</evidence>